<dbReference type="AlphaFoldDB" id="A0A1G7ACP9"/>
<evidence type="ECO:0000256" key="2">
    <source>
        <dbReference type="SAM" id="SignalP"/>
    </source>
</evidence>
<dbReference type="OrthoDB" id="3674563at2"/>
<dbReference type="STRING" id="58114.SAMN05216270_11365"/>
<dbReference type="EMBL" id="FNAD01000013">
    <property type="protein sequence ID" value="SDE12550.1"/>
    <property type="molecule type" value="Genomic_DNA"/>
</dbReference>
<organism evidence="3 4">
    <name type="scientific">Glycomyces harbinensis</name>
    <dbReference type="NCBI Taxonomy" id="58114"/>
    <lineage>
        <taxon>Bacteria</taxon>
        <taxon>Bacillati</taxon>
        <taxon>Actinomycetota</taxon>
        <taxon>Actinomycetes</taxon>
        <taxon>Glycomycetales</taxon>
        <taxon>Glycomycetaceae</taxon>
        <taxon>Glycomyces</taxon>
    </lineage>
</organism>
<feature type="compositionally biased region" description="Low complexity" evidence="1">
    <location>
        <begin position="44"/>
        <end position="58"/>
    </location>
</feature>
<gene>
    <name evidence="3" type="ORF">SAMN05216270_11365</name>
</gene>
<sequence length="144" mass="14436">MTPARALPLLAAVLALTACGAAEEDAPAPETESLEQVSELPSMTAAPSPTPSEAAFPEAADGQDYGACADNTCEILVIGQASVDSSMGPLDVSVADDSVTIYSGGTTMSMGEGGTAIFGDTLTIEMLAVEGDRAVLNFIPGQPA</sequence>
<evidence type="ECO:0000313" key="4">
    <source>
        <dbReference type="Proteomes" id="UP000198949"/>
    </source>
</evidence>
<evidence type="ECO:0000256" key="1">
    <source>
        <dbReference type="SAM" id="MobiDB-lite"/>
    </source>
</evidence>
<dbReference type="Proteomes" id="UP000198949">
    <property type="component" value="Unassembled WGS sequence"/>
</dbReference>
<name>A0A1G7ACP9_9ACTN</name>
<dbReference type="PROSITE" id="PS51257">
    <property type="entry name" value="PROKAR_LIPOPROTEIN"/>
    <property type="match status" value="1"/>
</dbReference>
<evidence type="ECO:0000313" key="3">
    <source>
        <dbReference type="EMBL" id="SDE12550.1"/>
    </source>
</evidence>
<keyword evidence="2" id="KW-0732">Signal</keyword>
<keyword evidence="4" id="KW-1185">Reference proteome</keyword>
<protein>
    <submittedName>
        <fullName evidence="3">Uncharacterized protein</fullName>
    </submittedName>
</protein>
<reference evidence="4" key="1">
    <citation type="submission" date="2016-10" db="EMBL/GenBank/DDBJ databases">
        <authorList>
            <person name="Varghese N."/>
            <person name="Submissions S."/>
        </authorList>
    </citation>
    <scope>NUCLEOTIDE SEQUENCE [LARGE SCALE GENOMIC DNA]</scope>
    <source>
        <strain evidence="4">CGMCC 4.3516</strain>
    </source>
</reference>
<feature type="region of interest" description="Disordered" evidence="1">
    <location>
        <begin position="22"/>
        <end position="58"/>
    </location>
</feature>
<proteinExistence type="predicted"/>
<feature type="signal peptide" evidence="2">
    <location>
        <begin position="1"/>
        <end position="21"/>
    </location>
</feature>
<feature type="chain" id="PRO_5011483557" evidence="2">
    <location>
        <begin position="22"/>
        <end position="144"/>
    </location>
</feature>
<dbReference type="RefSeq" id="WP_091039016.1">
    <property type="nucleotide sequence ID" value="NZ_FNAD01000013.1"/>
</dbReference>
<accession>A0A1G7ACP9</accession>